<dbReference type="Proteomes" id="UP000054423">
    <property type="component" value="Unassembled WGS sequence"/>
</dbReference>
<sequence length="37" mass="4156">MKFLTILRGSPRLYSALPRHSLGFVDFSTWCVNGTPS</sequence>
<dbReference type="EMBL" id="KI680081">
    <property type="protein sequence ID" value="ETL91390.1"/>
    <property type="molecule type" value="Genomic_DNA"/>
</dbReference>
<reference evidence="1" key="1">
    <citation type="submission" date="2013-11" db="EMBL/GenBank/DDBJ databases">
        <title>The Genome Sequence of Phytophthora parasitica CHvinca01.</title>
        <authorList>
            <consortium name="The Broad Institute Genomics Platform"/>
            <person name="Russ C."/>
            <person name="Tyler B."/>
            <person name="Panabieres F."/>
            <person name="Shan W."/>
            <person name="Tripathy S."/>
            <person name="Grunwald N."/>
            <person name="Machado M."/>
            <person name="Johnson C.S."/>
            <person name="Arredondo F."/>
            <person name="Hong C."/>
            <person name="Coffey M."/>
            <person name="Young S.K."/>
            <person name="Zeng Q."/>
            <person name="Gargeya S."/>
            <person name="Fitzgerald M."/>
            <person name="Abouelleil A."/>
            <person name="Alvarado L."/>
            <person name="Chapman S.B."/>
            <person name="Gainer-Dewar J."/>
            <person name="Goldberg J."/>
            <person name="Griggs A."/>
            <person name="Gujja S."/>
            <person name="Hansen M."/>
            <person name="Howarth C."/>
            <person name="Imamovic A."/>
            <person name="Ireland A."/>
            <person name="Larimer J."/>
            <person name="McCowan C."/>
            <person name="Murphy C."/>
            <person name="Pearson M."/>
            <person name="Poon T.W."/>
            <person name="Priest M."/>
            <person name="Roberts A."/>
            <person name="Saif S."/>
            <person name="Shea T."/>
            <person name="Sykes S."/>
            <person name="Wortman J."/>
            <person name="Nusbaum C."/>
            <person name="Birren B."/>
        </authorList>
    </citation>
    <scope>NUCLEOTIDE SEQUENCE [LARGE SCALE GENOMIC DNA]</scope>
    <source>
        <strain evidence="1">CHvinca01</strain>
    </source>
</reference>
<evidence type="ECO:0000313" key="1">
    <source>
        <dbReference type="EMBL" id="ETL91390.1"/>
    </source>
</evidence>
<name>W2L410_PHYNI</name>
<organism evidence="1">
    <name type="scientific">Phytophthora nicotianae</name>
    <name type="common">Potato buckeye rot agent</name>
    <name type="synonym">Phytophthora parasitica</name>
    <dbReference type="NCBI Taxonomy" id="4792"/>
    <lineage>
        <taxon>Eukaryota</taxon>
        <taxon>Sar</taxon>
        <taxon>Stramenopiles</taxon>
        <taxon>Oomycota</taxon>
        <taxon>Peronosporomycetes</taxon>
        <taxon>Peronosporales</taxon>
        <taxon>Peronosporaceae</taxon>
        <taxon>Phytophthora</taxon>
    </lineage>
</organism>
<gene>
    <name evidence="1" type="ORF">L917_10057</name>
</gene>
<accession>W2L410</accession>
<protein>
    <submittedName>
        <fullName evidence="1">Uncharacterized protein</fullName>
    </submittedName>
</protein>
<proteinExistence type="predicted"/>
<dbReference type="AlphaFoldDB" id="W2L410"/>